<accession>A0ABU3NPA3</accession>
<evidence type="ECO:0000256" key="7">
    <source>
        <dbReference type="ARBA" id="ARBA00049164"/>
    </source>
</evidence>
<dbReference type="SMART" id="SM00829">
    <property type="entry name" value="PKS_ER"/>
    <property type="match status" value="1"/>
</dbReference>
<dbReference type="Gene3D" id="3.40.50.720">
    <property type="entry name" value="NAD(P)-binding Rossmann-like Domain"/>
    <property type="match status" value="1"/>
</dbReference>
<organism evidence="10 11">
    <name type="scientific">Thermanaerothrix solaris</name>
    <dbReference type="NCBI Taxonomy" id="3058434"/>
    <lineage>
        <taxon>Bacteria</taxon>
        <taxon>Bacillati</taxon>
        <taxon>Chloroflexota</taxon>
        <taxon>Anaerolineae</taxon>
        <taxon>Anaerolineales</taxon>
        <taxon>Anaerolineaceae</taxon>
        <taxon>Thermanaerothrix</taxon>
    </lineage>
</organism>
<evidence type="ECO:0000313" key="10">
    <source>
        <dbReference type="EMBL" id="MDT8898669.1"/>
    </source>
</evidence>
<dbReference type="Gene3D" id="3.90.180.10">
    <property type="entry name" value="Medium-chain alcohol dehydrogenases, catalytic domain"/>
    <property type="match status" value="1"/>
</dbReference>
<dbReference type="Pfam" id="PF00107">
    <property type="entry name" value="ADH_zinc_N"/>
    <property type="match status" value="1"/>
</dbReference>
<dbReference type="NCBIfam" id="TIGR02822">
    <property type="entry name" value="adh_fam_2"/>
    <property type="match status" value="1"/>
</dbReference>
<dbReference type="InterPro" id="IPR020843">
    <property type="entry name" value="ER"/>
</dbReference>
<comment type="catalytic activity">
    <reaction evidence="7">
        <text>a secondary alcohol + NAD(+) = a ketone + NADH + H(+)</text>
        <dbReference type="Rhea" id="RHEA:10740"/>
        <dbReference type="ChEBI" id="CHEBI:15378"/>
        <dbReference type="ChEBI" id="CHEBI:17087"/>
        <dbReference type="ChEBI" id="CHEBI:35681"/>
        <dbReference type="ChEBI" id="CHEBI:57540"/>
        <dbReference type="ChEBI" id="CHEBI:57945"/>
        <dbReference type="EC" id="1.1.1.1"/>
    </reaction>
</comment>
<dbReference type="CDD" id="cd08298">
    <property type="entry name" value="CAD2"/>
    <property type="match status" value="1"/>
</dbReference>
<evidence type="ECO:0000313" key="11">
    <source>
        <dbReference type="Proteomes" id="UP001254165"/>
    </source>
</evidence>
<proteinExistence type="inferred from homology"/>
<dbReference type="SUPFAM" id="SSF50129">
    <property type="entry name" value="GroES-like"/>
    <property type="match status" value="1"/>
</dbReference>
<dbReference type="InterPro" id="IPR014187">
    <property type="entry name" value="ADH_Zn_typ-2"/>
</dbReference>
<evidence type="ECO:0000256" key="1">
    <source>
        <dbReference type="ARBA" id="ARBA00001947"/>
    </source>
</evidence>
<evidence type="ECO:0000256" key="6">
    <source>
        <dbReference type="ARBA" id="ARBA00023002"/>
    </source>
</evidence>
<dbReference type="RefSeq" id="WP_315625333.1">
    <property type="nucleotide sequence ID" value="NZ_JAUHMF010000002.1"/>
</dbReference>
<keyword evidence="4" id="KW-0479">Metal-binding</keyword>
<keyword evidence="5" id="KW-0862">Zinc</keyword>
<dbReference type="PANTHER" id="PTHR42940:SF8">
    <property type="entry name" value="VACUOLAR PROTEIN SORTING-ASSOCIATED PROTEIN 11"/>
    <property type="match status" value="1"/>
</dbReference>
<name>A0ABU3NPA3_9CHLR</name>
<dbReference type="Proteomes" id="UP001254165">
    <property type="component" value="Unassembled WGS sequence"/>
</dbReference>
<feature type="domain" description="Enoyl reductase (ER)" evidence="9">
    <location>
        <begin position="10"/>
        <end position="329"/>
    </location>
</feature>
<reference evidence="10 11" key="1">
    <citation type="submission" date="2023-07" db="EMBL/GenBank/DDBJ databases">
        <title>Novel species of Thermanaerothrix with wide hydrolytic capabilities.</title>
        <authorList>
            <person name="Zayulina K.S."/>
            <person name="Podosokorskaya O.A."/>
            <person name="Elcheninov A.G."/>
        </authorList>
    </citation>
    <scope>NUCLEOTIDE SEQUENCE [LARGE SCALE GENOMIC DNA]</scope>
    <source>
        <strain evidence="10 11">4228-RoL</strain>
    </source>
</reference>
<dbReference type="InterPro" id="IPR011032">
    <property type="entry name" value="GroES-like_sf"/>
</dbReference>
<gene>
    <name evidence="10" type="ORF">QYE77_10335</name>
</gene>
<dbReference type="InterPro" id="IPR036291">
    <property type="entry name" value="NAD(P)-bd_dom_sf"/>
</dbReference>
<dbReference type="SUPFAM" id="SSF51735">
    <property type="entry name" value="NAD(P)-binding Rossmann-fold domains"/>
    <property type="match status" value="1"/>
</dbReference>
<keyword evidence="6" id="KW-0560">Oxidoreductase</keyword>
<evidence type="ECO:0000256" key="2">
    <source>
        <dbReference type="ARBA" id="ARBA00008072"/>
    </source>
</evidence>
<dbReference type="EMBL" id="JAUHMF010000002">
    <property type="protein sequence ID" value="MDT8898669.1"/>
    <property type="molecule type" value="Genomic_DNA"/>
</dbReference>
<comment type="caution">
    <text evidence="10">The sequence shown here is derived from an EMBL/GenBank/DDBJ whole genome shotgun (WGS) entry which is preliminary data.</text>
</comment>
<evidence type="ECO:0000256" key="4">
    <source>
        <dbReference type="ARBA" id="ARBA00022723"/>
    </source>
</evidence>
<evidence type="ECO:0000256" key="3">
    <source>
        <dbReference type="ARBA" id="ARBA00013190"/>
    </source>
</evidence>
<comment type="cofactor">
    <cofactor evidence="1">
        <name>Zn(2+)</name>
        <dbReference type="ChEBI" id="CHEBI:29105"/>
    </cofactor>
</comment>
<dbReference type="Pfam" id="PF08240">
    <property type="entry name" value="ADH_N"/>
    <property type="match status" value="1"/>
</dbReference>
<evidence type="ECO:0000256" key="5">
    <source>
        <dbReference type="ARBA" id="ARBA00022833"/>
    </source>
</evidence>
<protein>
    <recommendedName>
        <fullName evidence="3">alcohol dehydrogenase</fullName>
        <ecNumber evidence="3">1.1.1.1</ecNumber>
    </recommendedName>
</protein>
<comment type="catalytic activity">
    <reaction evidence="8">
        <text>a primary alcohol + NAD(+) = an aldehyde + NADH + H(+)</text>
        <dbReference type="Rhea" id="RHEA:10736"/>
        <dbReference type="ChEBI" id="CHEBI:15378"/>
        <dbReference type="ChEBI" id="CHEBI:15734"/>
        <dbReference type="ChEBI" id="CHEBI:17478"/>
        <dbReference type="ChEBI" id="CHEBI:57540"/>
        <dbReference type="ChEBI" id="CHEBI:57945"/>
        <dbReference type="EC" id="1.1.1.1"/>
    </reaction>
</comment>
<sequence length="332" mass="35953">MRVWQVTHAGPIESHPLHLAEIPIPQPGPGQVLLRVRVCGICHTDLHIAEGDLIPPAYPVVPGHQVVGEIVALGEGVSNLIIGQRVGVPWLHQACGACEFCQRGEENLCPSARFTGLHVPGGFAEYLLADANFVLPLPESLNDVEAAPLLCAGIIGYRSLRKAEVQPGERLGLFGFGASAHLVLQVARYWGCDVYVFTRSEAHRQHALELGATWAGRAEDTPPHLLDRAITFAPVGEIIPLALAKLRPGGTLAINAVHLTPIPSFEYPLIYGERTLRSVANATRQDGREFLHLAAQIPIRPTVTLYPFDALNQALADLKHSRLNGQAVLHVE</sequence>
<comment type="similarity">
    <text evidence="2">Belongs to the zinc-containing alcohol dehydrogenase family.</text>
</comment>
<dbReference type="InterPro" id="IPR013149">
    <property type="entry name" value="ADH-like_C"/>
</dbReference>
<evidence type="ECO:0000256" key="8">
    <source>
        <dbReference type="ARBA" id="ARBA00049243"/>
    </source>
</evidence>
<keyword evidence="11" id="KW-1185">Reference proteome</keyword>
<dbReference type="EC" id="1.1.1.1" evidence="3"/>
<dbReference type="InterPro" id="IPR013154">
    <property type="entry name" value="ADH-like_N"/>
</dbReference>
<dbReference type="PANTHER" id="PTHR42940">
    <property type="entry name" value="ALCOHOL DEHYDROGENASE 1-RELATED"/>
    <property type="match status" value="1"/>
</dbReference>
<evidence type="ECO:0000259" key="9">
    <source>
        <dbReference type="SMART" id="SM00829"/>
    </source>
</evidence>